<evidence type="ECO:0000313" key="3">
    <source>
        <dbReference type="Proteomes" id="UP000233837"/>
    </source>
</evidence>
<accession>A0A2I0WAT9</accession>
<reference evidence="2 3" key="1">
    <citation type="journal article" date="2016" name="Sci. Rep.">
        <title>The Dendrobium catenatum Lindl. genome sequence provides insights into polysaccharide synthase, floral development and adaptive evolution.</title>
        <authorList>
            <person name="Zhang G.Q."/>
            <person name="Xu Q."/>
            <person name="Bian C."/>
            <person name="Tsai W.C."/>
            <person name="Yeh C.M."/>
            <person name="Liu K.W."/>
            <person name="Yoshida K."/>
            <person name="Zhang L.S."/>
            <person name="Chang S.B."/>
            <person name="Chen F."/>
            <person name="Shi Y."/>
            <person name="Su Y.Y."/>
            <person name="Zhang Y.Q."/>
            <person name="Chen L.J."/>
            <person name="Yin Y."/>
            <person name="Lin M."/>
            <person name="Huang H."/>
            <person name="Deng H."/>
            <person name="Wang Z.W."/>
            <person name="Zhu S.L."/>
            <person name="Zhao X."/>
            <person name="Deng C."/>
            <person name="Niu S.C."/>
            <person name="Huang J."/>
            <person name="Wang M."/>
            <person name="Liu G.H."/>
            <person name="Yang H.J."/>
            <person name="Xiao X.J."/>
            <person name="Hsiao Y.Y."/>
            <person name="Wu W.L."/>
            <person name="Chen Y.Y."/>
            <person name="Mitsuda N."/>
            <person name="Ohme-Takagi M."/>
            <person name="Luo Y.B."/>
            <person name="Van de Peer Y."/>
            <person name="Liu Z.J."/>
        </authorList>
    </citation>
    <scope>NUCLEOTIDE SEQUENCE [LARGE SCALE GENOMIC DNA]</scope>
    <source>
        <tissue evidence="2">The whole plant</tissue>
    </source>
</reference>
<name>A0A2I0WAT9_9ASPA</name>
<protein>
    <submittedName>
        <fullName evidence="2">Uncharacterized protein</fullName>
    </submittedName>
</protein>
<dbReference type="EMBL" id="KZ502807">
    <property type="protein sequence ID" value="PKU72774.1"/>
    <property type="molecule type" value="Genomic_DNA"/>
</dbReference>
<feature type="region of interest" description="Disordered" evidence="1">
    <location>
        <begin position="1"/>
        <end position="29"/>
    </location>
</feature>
<sequence length="110" mass="12596">MTDSRSFVPTKSLQTDNDDEGIVDDQISSTPPSIQFSFEEIEDSLPKLPSLPVFDEPVYDVYEDDMFDGFLDWEQPAYDNYDKSMKNVKSELFNSKGNPDAPLFHNFSLL</sequence>
<reference evidence="2 3" key="2">
    <citation type="journal article" date="2017" name="Nature">
        <title>The Apostasia genome and the evolution of orchids.</title>
        <authorList>
            <person name="Zhang G.Q."/>
            <person name="Liu K.W."/>
            <person name="Li Z."/>
            <person name="Lohaus R."/>
            <person name="Hsiao Y.Y."/>
            <person name="Niu S.C."/>
            <person name="Wang J.Y."/>
            <person name="Lin Y.C."/>
            <person name="Xu Q."/>
            <person name="Chen L.J."/>
            <person name="Yoshida K."/>
            <person name="Fujiwara S."/>
            <person name="Wang Z.W."/>
            <person name="Zhang Y.Q."/>
            <person name="Mitsuda N."/>
            <person name="Wang M."/>
            <person name="Liu G.H."/>
            <person name="Pecoraro L."/>
            <person name="Huang H.X."/>
            <person name="Xiao X.J."/>
            <person name="Lin M."/>
            <person name="Wu X.Y."/>
            <person name="Wu W.L."/>
            <person name="Chen Y.Y."/>
            <person name="Chang S.B."/>
            <person name="Sakamoto S."/>
            <person name="Ohme-Takagi M."/>
            <person name="Yagi M."/>
            <person name="Zeng S.J."/>
            <person name="Shen C.Y."/>
            <person name="Yeh C.M."/>
            <person name="Luo Y.B."/>
            <person name="Tsai W.C."/>
            <person name="Van de Peer Y."/>
            <person name="Liu Z.J."/>
        </authorList>
    </citation>
    <scope>NUCLEOTIDE SEQUENCE [LARGE SCALE GENOMIC DNA]</scope>
    <source>
        <tissue evidence="2">The whole plant</tissue>
    </source>
</reference>
<evidence type="ECO:0000313" key="2">
    <source>
        <dbReference type="EMBL" id="PKU72774.1"/>
    </source>
</evidence>
<proteinExistence type="predicted"/>
<gene>
    <name evidence="2" type="ORF">MA16_Dca017475</name>
</gene>
<organism evidence="2 3">
    <name type="scientific">Dendrobium catenatum</name>
    <dbReference type="NCBI Taxonomy" id="906689"/>
    <lineage>
        <taxon>Eukaryota</taxon>
        <taxon>Viridiplantae</taxon>
        <taxon>Streptophyta</taxon>
        <taxon>Embryophyta</taxon>
        <taxon>Tracheophyta</taxon>
        <taxon>Spermatophyta</taxon>
        <taxon>Magnoliopsida</taxon>
        <taxon>Liliopsida</taxon>
        <taxon>Asparagales</taxon>
        <taxon>Orchidaceae</taxon>
        <taxon>Epidendroideae</taxon>
        <taxon>Malaxideae</taxon>
        <taxon>Dendrobiinae</taxon>
        <taxon>Dendrobium</taxon>
    </lineage>
</organism>
<feature type="compositionally biased region" description="Polar residues" evidence="1">
    <location>
        <begin position="1"/>
        <end position="15"/>
    </location>
</feature>
<dbReference type="Proteomes" id="UP000233837">
    <property type="component" value="Unassembled WGS sequence"/>
</dbReference>
<keyword evidence="3" id="KW-1185">Reference proteome</keyword>
<dbReference type="AlphaFoldDB" id="A0A2I0WAT9"/>
<evidence type="ECO:0000256" key="1">
    <source>
        <dbReference type="SAM" id="MobiDB-lite"/>
    </source>
</evidence>